<dbReference type="PROSITE" id="PS50928">
    <property type="entry name" value="ABC_TM1"/>
    <property type="match status" value="2"/>
</dbReference>
<evidence type="ECO:0000256" key="5">
    <source>
        <dbReference type="RuleBase" id="RU363032"/>
    </source>
</evidence>
<dbReference type="CDD" id="cd06261">
    <property type="entry name" value="TM_PBP2"/>
    <property type="match status" value="2"/>
</dbReference>
<dbReference type="Proteomes" id="UP000000263">
    <property type="component" value="Chromosome"/>
</dbReference>
<dbReference type="InterPro" id="IPR000515">
    <property type="entry name" value="MetI-like"/>
</dbReference>
<dbReference type="GO" id="GO:0005886">
    <property type="term" value="C:plasma membrane"/>
    <property type="evidence" value="ECO:0007669"/>
    <property type="project" value="UniProtKB-SubCell"/>
</dbReference>
<feature type="transmembrane region" description="Helical" evidence="5">
    <location>
        <begin position="141"/>
        <end position="161"/>
    </location>
</feature>
<feature type="transmembrane region" description="Helical" evidence="5">
    <location>
        <begin position="505"/>
        <end position="528"/>
    </location>
</feature>
<feature type="domain" description="ABC transmembrane type-1" evidence="6">
    <location>
        <begin position="67"/>
        <end position="263"/>
    </location>
</feature>
<keyword evidence="4 5" id="KW-0472">Membrane</keyword>
<feature type="transmembrane region" description="Helical" evidence="5">
    <location>
        <begin position="182"/>
        <end position="209"/>
    </location>
</feature>
<feature type="transmembrane region" description="Helical" evidence="5">
    <location>
        <begin position="609"/>
        <end position="628"/>
    </location>
</feature>
<sequence length="671" mass="73243">MRVMFPDAGVLRPRLKLTLWDVVVIPLIIVIILLLTIAFQGASQPFDVAATPDLTVSLDPINLPYYGLRTVFRMFLAVLLSLLFTFTVATLAAKSRRAETVIIPALDFLQSLPILGFLTVTTAIFIGMFRGSLLGLEAASIFAIFTSQVWNMAFSFYHSLITTPRELREAAAVLRLSPWKKFWNLDVPFAMPGLIWNTMMSVSGGWFFVVASEVISVVGRDNDQYLPGIGSYIALAIEQADIGAMVYAGLTLLIIILIYDQVIFRPIVAWSEKFKFEQSEAQEVAQSWMLRLLQRSGFAGSLSAIGAAIRRSVPTIPVREVPGSPVEVQPDPRPIDRAIDRVWYAIVIAVTLWAVWVLATYMFGSGLGFASGRVLAANPNVNTDLDPEIARQFAAFGVTVNPDQTVWLSDVCAATAGGTQASADLAALLRNERVGAPDDLAAACAAPMVPAGKVAWSEVLECLWLGLLTTVRVVIWIGISTLVWTPIGVWIGLRPRVAQFAQPLAQFAAAFPANLLFPVAVVLIATYALPQNLFQAPLMILGAQWYILFNVIAGTVSIPNDLKEAAQVLGLRGWAWWRKLIIPAIFPAFVTGGITASGGSWNASIVSEVVSWGATTLTLSGLGAYIAYWSTGEFNPHVGLGMLVMGSLVLAFNRLFWRWLYALAETRFRLD</sequence>
<dbReference type="EMBL" id="CP000804">
    <property type="protein sequence ID" value="ABU56245.1"/>
    <property type="molecule type" value="Genomic_DNA"/>
</dbReference>
<dbReference type="Pfam" id="PF00528">
    <property type="entry name" value="BPD_transp_1"/>
    <property type="match status" value="2"/>
</dbReference>
<dbReference type="SUPFAM" id="SSF161098">
    <property type="entry name" value="MetI-like"/>
    <property type="match status" value="2"/>
</dbReference>
<protein>
    <submittedName>
        <fullName evidence="7">Binding-protein-dependent transport systems inner membrane component</fullName>
    </submittedName>
</protein>
<keyword evidence="8" id="KW-1185">Reference proteome</keyword>
<feature type="transmembrane region" description="Helical" evidence="5">
    <location>
        <begin position="473"/>
        <end position="493"/>
    </location>
</feature>
<feature type="transmembrane region" description="Helical" evidence="5">
    <location>
        <begin position="342"/>
        <end position="363"/>
    </location>
</feature>
<dbReference type="GO" id="GO:0055085">
    <property type="term" value="P:transmembrane transport"/>
    <property type="evidence" value="ECO:0007669"/>
    <property type="project" value="InterPro"/>
</dbReference>
<keyword evidence="2 5" id="KW-0812">Transmembrane</keyword>
<dbReference type="AlphaFoldDB" id="A7NFL9"/>
<comment type="subcellular location">
    <subcellularLocation>
        <location evidence="5">Cell membrane</location>
        <topology evidence="5">Multi-pass membrane protein</topology>
    </subcellularLocation>
    <subcellularLocation>
        <location evidence="1">Membrane</location>
        <topology evidence="1">Multi-pass membrane protein</topology>
    </subcellularLocation>
</comment>
<evidence type="ECO:0000256" key="1">
    <source>
        <dbReference type="ARBA" id="ARBA00004141"/>
    </source>
</evidence>
<dbReference type="PANTHER" id="PTHR42744">
    <property type="entry name" value="BINDING-PROTEIN-DEPENDENT TRANSPORT SYSTEMS INNER MEMBRANE COMPONENT"/>
    <property type="match status" value="1"/>
</dbReference>
<feature type="transmembrane region" description="Helical" evidence="5">
    <location>
        <begin position="71"/>
        <end position="93"/>
    </location>
</feature>
<evidence type="ECO:0000313" key="8">
    <source>
        <dbReference type="Proteomes" id="UP000000263"/>
    </source>
</evidence>
<comment type="similarity">
    <text evidence="5">Belongs to the binding-protein-dependent transport system permease family.</text>
</comment>
<dbReference type="PANTHER" id="PTHR42744:SF1">
    <property type="entry name" value="BINDING-PROTEIN-DEPENDENT TRANSPORT SYSTEMS INNER MEMBRANE COMPONENT"/>
    <property type="match status" value="1"/>
</dbReference>
<feature type="domain" description="ABC transmembrane type-1" evidence="6">
    <location>
        <begin position="470"/>
        <end position="661"/>
    </location>
</feature>
<organism evidence="7 8">
    <name type="scientific">Roseiflexus castenholzii (strain DSM 13941 / HLO8)</name>
    <dbReference type="NCBI Taxonomy" id="383372"/>
    <lineage>
        <taxon>Bacteria</taxon>
        <taxon>Bacillati</taxon>
        <taxon>Chloroflexota</taxon>
        <taxon>Chloroflexia</taxon>
        <taxon>Chloroflexales</taxon>
        <taxon>Roseiflexineae</taxon>
        <taxon>Roseiflexaceae</taxon>
        <taxon>Roseiflexus</taxon>
    </lineage>
</organism>
<evidence type="ECO:0000256" key="2">
    <source>
        <dbReference type="ARBA" id="ARBA00022692"/>
    </source>
</evidence>
<reference evidence="7 8" key="1">
    <citation type="submission" date="2007-08" db="EMBL/GenBank/DDBJ databases">
        <title>Complete sequence of Roseiflexus castenholzii DSM 13941.</title>
        <authorList>
            <consortium name="US DOE Joint Genome Institute"/>
            <person name="Copeland A."/>
            <person name="Lucas S."/>
            <person name="Lapidus A."/>
            <person name="Barry K."/>
            <person name="Glavina del Rio T."/>
            <person name="Dalin E."/>
            <person name="Tice H."/>
            <person name="Pitluck S."/>
            <person name="Thompson L.S."/>
            <person name="Brettin T."/>
            <person name="Bruce D."/>
            <person name="Detter J.C."/>
            <person name="Han C."/>
            <person name="Tapia R."/>
            <person name="Schmutz J."/>
            <person name="Larimer F."/>
            <person name="Land M."/>
            <person name="Hauser L."/>
            <person name="Kyrpides N."/>
            <person name="Mikhailova N."/>
            <person name="Bryant D.A."/>
            <person name="Hanada S."/>
            <person name="Tsukatani Y."/>
            <person name="Richardson P."/>
        </authorList>
    </citation>
    <scope>NUCLEOTIDE SEQUENCE [LARGE SCALE GENOMIC DNA]</scope>
    <source>
        <strain evidence="8">DSM 13941 / HLO8</strain>
    </source>
</reference>
<dbReference type="RefSeq" id="WP_011997650.1">
    <property type="nucleotide sequence ID" value="NC_009767.1"/>
</dbReference>
<name>A7NFL9_ROSCS</name>
<dbReference type="HOGENOM" id="CLU_036171_2_0_0"/>
<evidence type="ECO:0000256" key="4">
    <source>
        <dbReference type="ARBA" id="ARBA00023136"/>
    </source>
</evidence>
<feature type="transmembrane region" description="Helical" evidence="5">
    <location>
        <begin position="20"/>
        <end position="39"/>
    </location>
</feature>
<evidence type="ECO:0000259" key="6">
    <source>
        <dbReference type="PROSITE" id="PS50928"/>
    </source>
</evidence>
<dbReference type="InterPro" id="IPR035906">
    <property type="entry name" value="MetI-like_sf"/>
</dbReference>
<dbReference type="Gene3D" id="1.10.3720.10">
    <property type="entry name" value="MetI-like"/>
    <property type="match status" value="2"/>
</dbReference>
<evidence type="ECO:0000256" key="3">
    <source>
        <dbReference type="ARBA" id="ARBA00022989"/>
    </source>
</evidence>
<feature type="transmembrane region" description="Helical" evidence="5">
    <location>
        <begin position="105"/>
        <end position="129"/>
    </location>
</feature>
<dbReference type="KEGG" id="rca:Rcas_0109"/>
<feature type="transmembrane region" description="Helical" evidence="5">
    <location>
        <begin position="580"/>
        <end position="603"/>
    </location>
</feature>
<feature type="transmembrane region" description="Helical" evidence="5">
    <location>
        <begin position="640"/>
        <end position="661"/>
    </location>
</feature>
<keyword evidence="3 5" id="KW-1133">Transmembrane helix</keyword>
<dbReference type="eggNOG" id="COG4986">
    <property type="taxonomic scope" value="Bacteria"/>
</dbReference>
<feature type="transmembrane region" description="Helical" evidence="5">
    <location>
        <begin position="229"/>
        <end position="259"/>
    </location>
</feature>
<proteinExistence type="inferred from homology"/>
<dbReference type="STRING" id="383372.Rcas_0109"/>
<accession>A7NFL9</accession>
<gene>
    <name evidence="7" type="ordered locus">Rcas_0109</name>
</gene>
<keyword evidence="5" id="KW-0813">Transport</keyword>
<dbReference type="OrthoDB" id="9806809at2"/>
<evidence type="ECO:0000313" key="7">
    <source>
        <dbReference type="EMBL" id="ABU56245.1"/>
    </source>
</evidence>